<name>A0A0G4J1H1_PLABS</name>
<sequence length="1021" mass="111503">MAADALVLAPLIASLVSQIAAGGCFETVPTSDPQIARALVLDQGAYYGIGPQLILQVILGDFMGYRITPGNSANPAPGAPAVTISPAIQMPASPNDLYFGQQAPANLTLLGLLSKQLWEGIYISNWLHDLYPNLSDWRAFRSRAVVDMFTTNPPTFPGVNLTGTGAFMWDDPVSWYYISDYQKIFAQLGLDFTVLNYVSTASFNADLLAMQASRTPALFWASPFNYQLQDLNATRVSLPPFDPDLYLDDSGAVSGRCDFPVYRFGKYVALDLNVTSPWAFEVMTQFDITSDDYMWMQAYENSVYVSNLQSACQWAKANERRWKQWIPVAFFRSEICSAGQENIGRFADALNRTFCAECRPGHFSANGSACVPCPMGTFADAPGMSSCQPCPYLSTTLHTGSRSLSDCLCTAGSYERIRANTQLVCIACDPTGYASSIGQLQCTPCQSHSTTNTTGATSAGSCACTEGYYEAQEGHCQACPGGAQCAGSGAMPLAKVGYWSSAGNPLEFYLCSSPGRCPGGLQPGTCPAGYDDVLCADCQSGWYTSGPICKECRSSIWQVTLTAAFFLLIAVPCLIIFITIDMTKNRQNEHSSVSWTVAVRQAVEFCQLLSVVGGQVIRDVTFAVPKYITAVGSVSTVFSLSPGQFEVECLLKTSWTLSYTVRTTVLNTFAALVITATVLKQYSPRFLPLPHANKLLSGSLRLLDILYIYYLSTLLELFKCYEQPTSPGLYTSEYDARIRCYAPGQWMALLPTAIVGLFLATIAYPLMVGAIMWSAPSQTSNDDFFEIFAHYFRPYHNKMWFWYCPTLLRKLLVSFLLSSIGSDDSSTTAIGAMIVCAHLAGSDLCRPYFHNVNNRLEMVLGTSLLSVLILLLAMESVPANHQASVNLITVLILILLIGSLCIALWTILTELARTLDANKHPILCTALRWCTMRQHVTQPMLVNAVVDQAARAHDTHLLSEPHVRQWIELASDDEIVALKDAIESLSIASGADPGATGEPGPTPKPPLLPGNRIHRPSYVRF</sequence>
<dbReference type="SMART" id="SM01411">
    <property type="entry name" value="Ephrin_rec_like"/>
    <property type="match status" value="2"/>
</dbReference>
<keyword evidence="3" id="KW-0732">Signal</keyword>
<evidence type="ECO:0000313" key="7">
    <source>
        <dbReference type="Proteomes" id="UP000039324"/>
    </source>
</evidence>
<evidence type="ECO:0000256" key="2">
    <source>
        <dbReference type="SAM" id="Phobius"/>
    </source>
</evidence>
<feature type="compositionally biased region" description="Low complexity" evidence="1">
    <location>
        <begin position="990"/>
        <end position="999"/>
    </location>
</feature>
<dbReference type="OMA" id="KANERRW"/>
<dbReference type="OrthoDB" id="410446at2759"/>
<dbReference type="InterPro" id="IPR011641">
    <property type="entry name" value="Tyr-kin_ephrin_A/B_rcpt-like"/>
</dbReference>
<dbReference type="STRING" id="37360.A0A0G4J1H1"/>
<feature type="signal peptide" evidence="3">
    <location>
        <begin position="1"/>
        <end position="21"/>
    </location>
</feature>
<evidence type="ECO:0000313" key="5">
    <source>
        <dbReference type="EMBL" id="CEP01164.1"/>
    </source>
</evidence>
<gene>
    <name evidence="5" type="ORF">PBRA_008476</name>
    <name evidence="6" type="ORF">PLBR_LOCUS6648</name>
</gene>
<feature type="transmembrane region" description="Helical" evidence="2">
    <location>
        <begin position="746"/>
        <end position="773"/>
    </location>
</feature>
<evidence type="ECO:0000313" key="6">
    <source>
        <dbReference type="EMBL" id="SPQ99433.1"/>
    </source>
</evidence>
<geneLocation type="mitochondrion" evidence="6"/>
<dbReference type="AlphaFoldDB" id="A0A0G4J1H1"/>
<reference evidence="6 8" key="2">
    <citation type="submission" date="2018-03" db="EMBL/GenBank/DDBJ databases">
        <authorList>
            <person name="Fogelqvist J."/>
        </authorList>
    </citation>
    <scope>NUCLEOTIDE SEQUENCE [LARGE SCALE GENOMIC DNA]</scope>
</reference>
<dbReference type="EMBL" id="CDSF01000110">
    <property type="protein sequence ID" value="CEP01164.1"/>
    <property type="molecule type" value="Genomic_DNA"/>
</dbReference>
<dbReference type="Proteomes" id="UP000290189">
    <property type="component" value="Unassembled WGS sequence"/>
</dbReference>
<evidence type="ECO:0000256" key="3">
    <source>
        <dbReference type="SAM" id="SignalP"/>
    </source>
</evidence>
<protein>
    <recommendedName>
        <fullName evidence="4">Tyrosine-protein kinase ephrin type A/B receptor-like domain-containing protein</fullName>
    </recommendedName>
</protein>
<keyword evidence="6" id="KW-0496">Mitochondrion</keyword>
<reference evidence="5 7" key="1">
    <citation type="submission" date="2015-02" db="EMBL/GenBank/DDBJ databases">
        <authorList>
            <person name="Chooi Y.-H."/>
        </authorList>
    </citation>
    <scope>NUCLEOTIDE SEQUENCE [LARGE SCALE GENOMIC DNA]</scope>
    <source>
        <strain evidence="5">E3</strain>
    </source>
</reference>
<evidence type="ECO:0000259" key="4">
    <source>
        <dbReference type="Pfam" id="PF07699"/>
    </source>
</evidence>
<dbReference type="Gene3D" id="2.10.50.10">
    <property type="entry name" value="Tumor Necrosis Factor Receptor, subunit A, domain 2"/>
    <property type="match status" value="2"/>
</dbReference>
<accession>A0A0G4J1H1</accession>
<feature type="chain" id="PRO_5033223415" description="Tyrosine-protein kinase ephrin type A/B receptor-like domain-containing protein" evidence="3">
    <location>
        <begin position="22"/>
        <end position="1021"/>
    </location>
</feature>
<proteinExistence type="predicted"/>
<dbReference type="Pfam" id="PF07699">
    <property type="entry name" value="Ephrin_rec_like"/>
    <property type="match status" value="1"/>
</dbReference>
<dbReference type="PANTHER" id="PTHR11319:SF35">
    <property type="entry name" value="OUTER MEMBRANE PROTEIN PMPC-RELATED"/>
    <property type="match status" value="1"/>
</dbReference>
<feature type="transmembrane region" description="Helical" evidence="2">
    <location>
        <begin position="885"/>
        <end position="908"/>
    </location>
</feature>
<dbReference type="PANTHER" id="PTHR11319">
    <property type="entry name" value="G PROTEIN-COUPLED RECEPTOR-RELATED"/>
    <property type="match status" value="1"/>
</dbReference>
<keyword evidence="2" id="KW-1133">Transmembrane helix</keyword>
<evidence type="ECO:0000256" key="1">
    <source>
        <dbReference type="SAM" id="MobiDB-lite"/>
    </source>
</evidence>
<organism evidence="5 7">
    <name type="scientific">Plasmodiophora brassicae</name>
    <name type="common">Clubroot disease agent</name>
    <dbReference type="NCBI Taxonomy" id="37360"/>
    <lineage>
        <taxon>Eukaryota</taxon>
        <taxon>Sar</taxon>
        <taxon>Rhizaria</taxon>
        <taxon>Endomyxa</taxon>
        <taxon>Phytomyxea</taxon>
        <taxon>Plasmodiophorida</taxon>
        <taxon>Plasmodiophoridae</taxon>
        <taxon>Plasmodiophora</taxon>
    </lineage>
</organism>
<keyword evidence="2" id="KW-0472">Membrane</keyword>
<dbReference type="EMBL" id="OVEO01000012">
    <property type="protein sequence ID" value="SPQ99433.1"/>
    <property type="molecule type" value="Genomic_DNA"/>
</dbReference>
<feature type="domain" description="Tyrosine-protein kinase ephrin type A/B receptor-like" evidence="4">
    <location>
        <begin position="361"/>
        <end position="407"/>
    </location>
</feature>
<dbReference type="SUPFAM" id="SSF57184">
    <property type="entry name" value="Growth factor receptor domain"/>
    <property type="match status" value="1"/>
</dbReference>
<dbReference type="InterPro" id="IPR009030">
    <property type="entry name" value="Growth_fac_rcpt_cys_sf"/>
</dbReference>
<dbReference type="Proteomes" id="UP000039324">
    <property type="component" value="Unassembled WGS sequence"/>
</dbReference>
<keyword evidence="2" id="KW-0812">Transmembrane</keyword>
<keyword evidence="7" id="KW-1185">Reference proteome</keyword>
<feature type="transmembrane region" description="Helical" evidence="2">
    <location>
        <begin position="556"/>
        <end position="580"/>
    </location>
</feature>
<dbReference type="CDD" id="cd00185">
    <property type="entry name" value="TNFRSF"/>
    <property type="match status" value="1"/>
</dbReference>
<evidence type="ECO:0000313" key="8">
    <source>
        <dbReference type="Proteomes" id="UP000290189"/>
    </source>
</evidence>
<feature type="region of interest" description="Disordered" evidence="1">
    <location>
        <begin position="989"/>
        <end position="1011"/>
    </location>
</feature>
<feature type="transmembrane region" description="Helical" evidence="2">
    <location>
        <begin position="855"/>
        <end position="873"/>
    </location>
</feature>
<feature type="transmembrane region" description="Helical" evidence="2">
    <location>
        <begin position="800"/>
        <end position="817"/>
    </location>
</feature>